<feature type="transmembrane region" description="Helical" evidence="1">
    <location>
        <begin position="161"/>
        <end position="181"/>
    </location>
</feature>
<organism evidence="2">
    <name type="scientific">Emiliania huxleyi</name>
    <name type="common">Coccolithophore</name>
    <name type="synonym">Pontosphaera huxleyi</name>
    <dbReference type="NCBI Taxonomy" id="2903"/>
    <lineage>
        <taxon>Eukaryota</taxon>
        <taxon>Haptista</taxon>
        <taxon>Haptophyta</taxon>
        <taxon>Prymnesiophyceae</taxon>
        <taxon>Isochrysidales</taxon>
        <taxon>Noelaerhabdaceae</taxon>
        <taxon>Emiliania</taxon>
    </lineage>
</organism>
<evidence type="ECO:0000256" key="1">
    <source>
        <dbReference type="SAM" id="Phobius"/>
    </source>
</evidence>
<dbReference type="EMBL" id="HBIR01002333">
    <property type="protein sequence ID" value="CAE0523113.1"/>
    <property type="molecule type" value="Transcribed_RNA"/>
</dbReference>
<keyword evidence="1" id="KW-1133">Transmembrane helix</keyword>
<protein>
    <submittedName>
        <fullName evidence="2">Uncharacterized protein</fullName>
    </submittedName>
</protein>
<keyword evidence="1" id="KW-0472">Membrane</keyword>
<reference evidence="2" key="1">
    <citation type="submission" date="2021-01" db="EMBL/GenBank/DDBJ databases">
        <authorList>
            <person name="Corre E."/>
            <person name="Pelletier E."/>
            <person name="Niang G."/>
            <person name="Scheremetjew M."/>
            <person name="Finn R."/>
            <person name="Kale V."/>
            <person name="Holt S."/>
            <person name="Cochrane G."/>
            <person name="Meng A."/>
            <person name="Brown T."/>
            <person name="Cohen L."/>
        </authorList>
    </citation>
    <scope>NUCLEOTIDE SEQUENCE</scope>
    <source>
        <strain evidence="2">379</strain>
    </source>
</reference>
<gene>
    <name evidence="2" type="ORF">EHUX00137_LOCUS1612</name>
</gene>
<dbReference type="AlphaFoldDB" id="A0A7S3VY08"/>
<accession>A0A7S3VY08</accession>
<keyword evidence="1" id="KW-0812">Transmembrane</keyword>
<evidence type="ECO:0000313" key="2">
    <source>
        <dbReference type="EMBL" id="CAE0523113.1"/>
    </source>
</evidence>
<proteinExistence type="predicted"/>
<sequence length="209" mass="22491">MWLSLCLPLLAVPDEKSTGGTFASQYQASGERPANRDIAPAEKRQWNHGGGGGGGGGFEESYTCWERVDMDGVELGDMSLLDNDDWIECKRRCSKRVDCIGVQFKEANRGRKGCQEYKSLRRWTRPKFSGVSTSCIKIDLPSVRPLALTEEAQPASRAGRLASVAAASLLVFAAVVVGLAVRPQAARRAQTTEEPSTDAKAFVAGAAIA</sequence>
<name>A0A7S3VY08_EMIHU</name>